<reference evidence="5 6" key="1">
    <citation type="submission" date="2022-12" db="EMBL/GenBank/DDBJ databases">
        <title>Two new species, Stenotrophomonas aracearum and Stenotrophomonas oahuensis, isolated from Anthurium (Araceae family) in Hawaii.</title>
        <authorList>
            <person name="Chunag S.C."/>
            <person name="Dobhal S."/>
            <person name="Alvarez A."/>
            <person name="Arif M."/>
        </authorList>
    </citation>
    <scope>NUCLEOTIDE SEQUENCE [LARGE SCALE GENOMIC DNA]</scope>
    <source>
        <strain evidence="5 6">A5588</strain>
    </source>
</reference>
<keyword evidence="2" id="KW-0238">DNA-binding</keyword>
<dbReference type="RefSeq" id="WP_311181964.1">
    <property type="nucleotide sequence ID" value="NZ_CP115543.1"/>
</dbReference>
<dbReference type="Pfam" id="PF12833">
    <property type="entry name" value="HTH_18"/>
    <property type="match status" value="1"/>
</dbReference>
<dbReference type="Proteomes" id="UP001305421">
    <property type="component" value="Chromosome"/>
</dbReference>
<name>A0ABY9Y8J5_9GAMM</name>
<dbReference type="InterPro" id="IPR050204">
    <property type="entry name" value="AraC_XylS_family_regulators"/>
</dbReference>
<dbReference type="InterPro" id="IPR018060">
    <property type="entry name" value="HTH_AraC"/>
</dbReference>
<keyword evidence="6" id="KW-1185">Reference proteome</keyword>
<dbReference type="InterPro" id="IPR009057">
    <property type="entry name" value="Homeodomain-like_sf"/>
</dbReference>
<dbReference type="EMBL" id="CP115543">
    <property type="protein sequence ID" value="WNH47188.1"/>
    <property type="molecule type" value="Genomic_DNA"/>
</dbReference>
<dbReference type="InterPro" id="IPR018062">
    <property type="entry name" value="HTH_AraC-typ_CS"/>
</dbReference>
<evidence type="ECO:0000259" key="4">
    <source>
        <dbReference type="PROSITE" id="PS01124"/>
    </source>
</evidence>
<gene>
    <name evidence="5" type="ORF">PDM28_10745</name>
</gene>
<dbReference type="Gene3D" id="1.10.10.60">
    <property type="entry name" value="Homeodomain-like"/>
    <property type="match status" value="1"/>
</dbReference>
<evidence type="ECO:0000313" key="6">
    <source>
        <dbReference type="Proteomes" id="UP001305421"/>
    </source>
</evidence>
<evidence type="ECO:0000256" key="2">
    <source>
        <dbReference type="ARBA" id="ARBA00023125"/>
    </source>
</evidence>
<keyword evidence="1" id="KW-0805">Transcription regulation</keyword>
<evidence type="ECO:0000256" key="3">
    <source>
        <dbReference type="ARBA" id="ARBA00023163"/>
    </source>
</evidence>
<evidence type="ECO:0000313" key="5">
    <source>
        <dbReference type="EMBL" id="WNH47188.1"/>
    </source>
</evidence>
<dbReference type="PROSITE" id="PS00041">
    <property type="entry name" value="HTH_ARAC_FAMILY_1"/>
    <property type="match status" value="1"/>
</dbReference>
<sequence length="329" mass="35953">MADGVVEGIGETALRPFDLATLGGMLRVCELELVLLDGNGPRASIQSQVHDESLFCSATCGFQFRGRFMLPQDWCLLGYIHQTDPTQSWCHGVPLSSGMALTILPEGISEFAFSAGTRLSLLLTPLRRIERKLTELSLRGSLPSGQALSLFNAEADDGPSALAQRYAQLPAWLGPTSGGLPTDAVDQVLHAHVQALLATGNAERAAGTRARRAHYLIAQRAENFMRQNLRRYIYMHEICDAAGVSERALRYAFEDLFGTSPNRYLSMLRLCAACRGLSMADSTRKSVKAVALSCGLWDLSRFADNYRRVFGELPRDTLMRAPTSLGSPA</sequence>
<protein>
    <submittedName>
        <fullName evidence="5">Helix-turn-helix domain-containing protein</fullName>
    </submittedName>
</protein>
<dbReference type="SMART" id="SM00342">
    <property type="entry name" value="HTH_ARAC"/>
    <property type="match status" value="1"/>
</dbReference>
<keyword evidence="3" id="KW-0804">Transcription</keyword>
<organism evidence="5 6">
    <name type="scientific">Stenotrophomonas aracearum</name>
    <dbReference type="NCBI Taxonomy" id="3003272"/>
    <lineage>
        <taxon>Bacteria</taxon>
        <taxon>Pseudomonadati</taxon>
        <taxon>Pseudomonadota</taxon>
        <taxon>Gammaproteobacteria</taxon>
        <taxon>Lysobacterales</taxon>
        <taxon>Lysobacteraceae</taxon>
        <taxon>Stenotrophomonas</taxon>
    </lineage>
</organism>
<feature type="domain" description="HTH araC/xylS-type" evidence="4">
    <location>
        <begin position="219"/>
        <end position="320"/>
    </location>
</feature>
<accession>A0ABY9Y8J5</accession>
<dbReference type="PANTHER" id="PTHR46796">
    <property type="entry name" value="HTH-TYPE TRANSCRIPTIONAL ACTIVATOR RHAS-RELATED"/>
    <property type="match status" value="1"/>
</dbReference>
<proteinExistence type="predicted"/>
<dbReference type="PROSITE" id="PS01124">
    <property type="entry name" value="HTH_ARAC_FAMILY_2"/>
    <property type="match status" value="1"/>
</dbReference>
<dbReference type="SUPFAM" id="SSF46689">
    <property type="entry name" value="Homeodomain-like"/>
    <property type="match status" value="1"/>
</dbReference>
<evidence type="ECO:0000256" key="1">
    <source>
        <dbReference type="ARBA" id="ARBA00023015"/>
    </source>
</evidence>